<evidence type="ECO:0000256" key="1">
    <source>
        <dbReference type="ARBA" id="ARBA00022729"/>
    </source>
</evidence>
<accession>A0A7M2WXJ7</accession>
<dbReference type="Pfam" id="PF12951">
    <property type="entry name" value="PATR"/>
    <property type="match status" value="7"/>
</dbReference>
<protein>
    <submittedName>
        <fullName evidence="2">Autotransporter-associated beta strand repeat-containing protein</fullName>
    </submittedName>
</protein>
<proteinExistence type="predicted"/>
<keyword evidence="3" id="KW-1185">Reference proteome</keyword>
<dbReference type="NCBIfam" id="TIGR02601">
    <property type="entry name" value="autotrns_rpt"/>
    <property type="match status" value="6"/>
</dbReference>
<dbReference type="InterPro" id="IPR013425">
    <property type="entry name" value="Autotrns_rpt"/>
</dbReference>
<reference evidence="2 3" key="1">
    <citation type="submission" date="2020-10" db="EMBL/GenBank/DDBJ databases">
        <title>Wide distribution of Phycisphaera-like planctomycetes from WD2101 soil group in peatlands and genome analysis of the first cultivated representative.</title>
        <authorList>
            <person name="Dedysh S.N."/>
            <person name="Beletsky A.V."/>
            <person name="Ivanova A."/>
            <person name="Kulichevskaya I.S."/>
            <person name="Suzina N.E."/>
            <person name="Philippov D.A."/>
            <person name="Rakitin A.L."/>
            <person name="Mardanov A.V."/>
            <person name="Ravin N.V."/>
        </authorList>
    </citation>
    <scope>NUCLEOTIDE SEQUENCE [LARGE SCALE GENOMIC DNA]</scope>
    <source>
        <strain evidence="2 3">M1803</strain>
    </source>
</reference>
<dbReference type="RefSeq" id="WP_206293324.1">
    <property type="nucleotide sequence ID" value="NZ_CP063458.1"/>
</dbReference>
<dbReference type="SUPFAM" id="SSF51126">
    <property type="entry name" value="Pectin lyase-like"/>
    <property type="match status" value="2"/>
</dbReference>
<keyword evidence="1" id="KW-0732">Signal</keyword>
<name>A0A7M2WXJ7_9BACT</name>
<sequence>MPTSQFPGTAGLNSSVDLARFSDVDAASSFVSIDASPLTDSALSLGGIDFSLNAGTGLFSIGGGAATATTVRLNGTEIDTTGTNTSFSNNVLIAVTDAATRDLTIAPAVNAATGTLSLQLGLTNGGFYVANGRVLTLSTSISQSLANSGFTKTGAGTLVLSGSNTFTGKAAVNGGILQIGADNNLGTAPAAAVSDQLSLNSATLKLSAALTLNANRGVSIAGSGATIDTTLIAGTGNSVIAGVIAGTAPLFLAANGNTSDTGGGQGGNLALTGANTFVGNVTISSGVVTAASNFGNASNKIIITGGGLVASATTTLPSTRLIELSGTGDRILRSYGVATFTLNGVVSGSGNLRATDSGVLILAAANTYTGATIVGGGTLTIGSGTTGSIVTSSGLSILGSNTARIARTDNVSISSILPASITFAGTGSRLELASTLQTSVLTIDRDIGSGTTAGRFRVSGGNVTLASGTDISVAAVSLGLQTTTNRGVLNIGTGSTVAAATFDLGESSNNSGTINQTGGTVTAVSGGFFRLGHWTNGTNAGSQYNLSGGTLDATALSANAAGSAQILNVGWDGQGTMVVGGGASTATLKAFGIQLDANGDTAAYNSTLTLSPNGVVEVASSIGGGSALDRFFLAGGTLRPTANNTWSNRFEVTATSAIDLNGKTVSLTGGIEGSPLPSITSASAGALNVSGTLTAGQISLDANSTLGFTNTTTMSVSTVFSGAGSIAKSGSGTVSLTATSTLNGATNVSGGLLNVVGSLASSAVTVTDTGTIGGEGTVGSLTLGATTGATLQVDPTTPGALNVVGNLALNGVTTIQLTSATTGTAPFTVLNFGSLTGSTANLTLANLAGFRTPELSLSGNSIIASIGNLNLTWTGSVGSTWDAGATANTNWTDGSSQNFFSGDNVTFNDSSTIGGVTLAGSISPGSVTVNSSTTAYTITASTGNVLAGPMTLLKRGTSTLVMAGNVANTYAGGTLISAGAIDIQNAGSLGTGTITLGDANTGSDAVALYLATNRSTVTAPVVIAAAGTGTATLGSRSSVTGTGANNQFNSITINRAVVFDSNAADRTDYRAISGTGNILVTGSGRSIFSVVNTFVGDLTVGTATASSGTLQLGTNSTAFDAIPNGSNVTIAAGGLLNLSYTAGGSETINALNGTGTLGNNGGLANTIIIGSANGSGDFGGLIRNGGAAALSVTKSGSGTQILGGTNTYTGVTTINGGTLSVALLANGGTASNIGQATALASNLVIGGGTLAYTGATVSINRAFTTSAASAIDIPTGTNVTLAMTALNSTDATTIAATTGFQPVLGGTLTKTGGGSLIMTGYRGGSAAATSDMVINGGNVTFGTGYFNAAPFGQRALTISVNSGGSVTLNTSHAIGGDNADLGTSWGQIFVNGGTLTTNGDNYLSGGTVSSQGRLVLTAGAVNGSGNLRTVDGGSTITTVASATASLISAGIQVRGNIVLDVARGAADSDLTITGLVSNSTTGGLVKSGSGILTLTRANTYAGTTTINAGTLLANNDPLVAGSATSSSSVSVAGTSRLGGTGRVGGAASFAAGTTLAPGAVDTTGSLAGELRFGGDVTMAANSTYQWQISDPGVGAATDPGEGVATAGGSFDKVTIAGVLTIAPGDTVNIAIEKLGSFAFANDAFYRWQVATSATTTVTASQFVLPGISTDESAAYDVEVVGNSVFVTFDETRVVPEPTTGMLGVVAMTGLLARRRRQSRRS</sequence>
<evidence type="ECO:0000313" key="2">
    <source>
        <dbReference type="EMBL" id="QOV90248.1"/>
    </source>
</evidence>
<organism evidence="2 3">
    <name type="scientific">Humisphaera borealis</name>
    <dbReference type="NCBI Taxonomy" id="2807512"/>
    <lineage>
        <taxon>Bacteria</taxon>
        <taxon>Pseudomonadati</taxon>
        <taxon>Planctomycetota</taxon>
        <taxon>Phycisphaerae</taxon>
        <taxon>Tepidisphaerales</taxon>
        <taxon>Tepidisphaeraceae</taxon>
        <taxon>Humisphaera</taxon>
    </lineage>
</organism>
<evidence type="ECO:0000313" key="3">
    <source>
        <dbReference type="Proteomes" id="UP000593765"/>
    </source>
</evidence>
<dbReference type="KEGG" id="hbs:IPV69_02415"/>
<dbReference type="EMBL" id="CP063458">
    <property type="protein sequence ID" value="QOV90248.1"/>
    <property type="molecule type" value="Genomic_DNA"/>
</dbReference>
<gene>
    <name evidence="2" type="ORF">IPV69_02415</name>
</gene>
<dbReference type="InterPro" id="IPR011050">
    <property type="entry name" value="Pectin_lyase_fold/virulence"/>
</dbReference>
<dbReference type="Proteomes" id="UP000593765">
    <property type="component" value="Chromosome"/>
</dbReference>